<name>A0A834WCN1_9FABA</name>
<evidence type="ECO:0000313" key="1">
    <source>
        <dbReference type="EMBL" id="KAF7818480.1"/>
    </source>
</evidence>
<reference evidence="1" key="1">
    <citation type="submission" date="2020-09" db="EMBL/GenBank/DDBJ databases">
        <title>Genome-Enabled Discovery of Anthraquinone Biosynthesis in Senna tora.</title>
        <authorList>
            <person name="Kang S.-H."/>
            <person name="Pandey R.P."/>
            <person name="Lee C.-M."/>
            <person name="Sim J.-S."/>
            <person name="Jeong J.-T."/>
            <person name="Choi B.-S."/>
            <person name="Jung M."/>
            <person name="Ginzburg D."/>
            <person name="Zhao K."/>
            <person name="Won S.Y."/>
            <person name="Oh T.-J."/>
            <person name="Yu Y."/>
            <person name="Kim N.-H."/>
            <person name="Lee O.R."/>
            <person name="Lee T.-H."/>
            <person name="Bashyal P."/>
            <person name="Kim T.-S."/>
            <person name="Lee W.-H."/>
            <person name="Kawkins C."/>
            <person name="Kim C.-K."/>
            <person name="Kim J.S."/>
            <person name="Ahn B.O."/>
            <person name="Rhee S.Y."/>
            <person name="Sohng J.K."/>
        </authorList>
    </citation>
    <scope>NUCLEOTIDE SEQUENCE</scope>
    <source>
        <tissue evidence="1">Leaf</tissue>
    </source>
</reference>
<dbReference type="Proteomes" id="UP000634136">
    <property type="component" value="Unassembled WGS sequence"/>
</dbReference>
<dbReference type="AlphaFoldDB" id="A0A834WCN1"/>
<dbReference type="EMBL" id="JAAIUW010000008">
    <property type="protein sequence ID" value="KAF7818480.1"/>
    <property type="molecule type" value="Genomic_DNA"/>
</dbReference>
<keyword evidence="2" id="KW-1185">Reference proteome</keyword>
<comment type="caution">
    <text evidence="1">The sequence shown here is derived from an EMBL/GenBank/DDBJ whole genome shotgun (WGS) entry which is preliminary data.</text>
</comment>
<sequence>MEPSTTTNGDSFIMSLHATWVRRAVQSN</sequence>
<evidence type="ECO:0000313" key="2">
    <source>
        <dbReference type="Proteomes" id="UP000634136"/>
    </source>
</evidence>
<protein>
    <submittedName>
        <fullName evidence="1">Uncharacterized protein</fullName>
    </submittedName>
</protein>
<accession>A0A834WCN1</accession>
<organism evidence="1 2">
    <name type="scientific">Senna tora</name>
    <dbReference type="NCBI Taxonomy" id="362788"/>
    <lineage>
        <taxon>Eukaryota</taxon>
        <taxon>Viridiplantae</taxon>
        <taxon>Streptophyta</taxon>
        <taxon>Embryophyta</taxon>
        <taxon>Tracheophyta</taxon>
        <taxon>Spermatophyta</taxon>
        <taxon>Magnoliopsida</taxon>
        <taxon>eudicotyledons</taxon>
        <taxon>Gunneridae</taxon>
        <taxon>Pentapetalae</taxon>
        <taxon>rosids</taxon>
        <taxon>fabids</taxon>
        <taxon>Fabales</taxon>
        <taxon>Fabaceae</taxon>
        <taxon>Caesalpinioideae</taxon>
        <taxon>Cassia clade</taxon>
        <taxon>Senna</taxon>
    </lineage>
</organism>
<gene>
    <name evidence="1" type="ORF">G2W53_023935</name>
</gene>
<proteinExistence type="predicted"/>